<dbReference type="PIRSF" id="PIRSF000112">
    <property type="entry name" value="Glycerol_dehydrogenase"/>
    <property type="match status" value="1"/>
</dbReference>
<dbReference type="GO" id="GO:0016614">
    <property type="term" value="F:oxidoreductase activity, acting on CH-OH group of donors"/>
    <property type="evidence" value="ECO:0007669"/>
    <property type="project" value="InterPro"/>
</dbReference>
<comment type="similarity">
    <text evidence="1">Belongs to the iron-containing alcohol dehydrogenase family.</text>
</comment>
<evidence type="ECO:0000259" key="6">
    <source>
        <dbReference type="Pfam" id="PF00465"/>
    </source>
</evidence>
<dbReference type="RefSeq" id="WP_102183358.1">
    <property type="nucleotide sequence ID" value="NZ_NMQE01000802.1"/>
</dbReference>
<feature type="binding site" evidence="4">
    <location>
        <position position="281"/>
    </location>
    <ligand>
        <name>glycerol</name>
        <dbReference type="ChEBI" id="CHEBI:17754"/>
    </ligand>
</feature>
<evidence type="ECO:0000256" key="5">
    <source>
        <dbReference type="PIRSR" id="PIRSR000112-3"/>
    </source>
</evidence>
<keyword evidence="2 4" id="KW-0479">Metal-binding</keyword>
<dbReference type="InterPro" id="IPR018211">
    <property type="entry name" value="ADH_Fe_CS"/>
</dbReference>
<feature type="binding site" evidence="5">
    <location>
        <begin position="110"/>
        <end position="114"/>
    </location>
    <ligand>
        <name>NAD(+)</name>
        <dbReference type="ChEBI" id="CHEBI:57540"/>
    </ligand>
</feature>
<evidence type="ECO:0000256" key="2">
    <source>
        <dbReference type="ARBA" id="ARBA00022723"/>
    </source>
</evidence>
<evidence type="ECO:0000256" key="3">
    <source>
        <dbReference type="ARBA" id="ARBA00023002"/>
    </source>
</evidence>
<comment type="cofactor">
    <cofactor evidence="4">
        <name>Zn(2+)</name>
        <dbReference type="ChEBI" id="CHEBI:29105"/>
    </cofactor>
    <text evidence="4">Binds 1 zinc ion per subunit.</text>
</comment>
<keyword evidence="4" id="KW-0862">Zinc</keyword>
<sequence length="395" mass="42414">MPIHFSEKLSTQTPALLMLLTVAPAKVIRGSQILTQVSNEITRLGHRPLIVTGNHTQKAVQPHLQPLLEHQQLQFALAEYTPDCSEASLKSLRKAAKEHQADVIIGIGGGKALDTAKLLAHQLHLPVVTIPTSAATCAAWTALSNVYSEQGAFLYDVALDRCPDLLILDYDLILTAPPRTLVAGIGDAIAKWYEASVSSGNSDQTLIIAAVQQARVLRDILLQKSAAALQQPGSEVWQQVVDATVLLAGVIGGIGGAQCRTVAAHAVHNGLTHICKSGSIHGEKVAYGILVQLRLEEMIQGNQLAAAARQQLLKFYGEIGLPQTFSDLGLDCVTLGELQKAAEIALAPNSDIHRLPFKVTLEQLMAAMVSTTAPVDNKDSIHRVSTREINEQVEH</sequence>
<dbReference type="AlphaFoldDB" id="A0A2N6L6L9"/>
<feature type="binding site" evidence="5">
    <location>
        <position position="143"/>
    </location>
    <ligand>
        <name>NAD(+)</name>
        <dbReference type="ChEBI" id="CHEBI:57540"/>
    </ligand>
</feature>
<evidence type="ECO:0000313" key="8">
    <source>
        <dbReference type="Proteomes" id="UP000235081"/>
    </source>
</evidence>
<proteinExistence type="inferred from homology"/>
<evidence type="ECO:0000256" key="4">
    <source>
        <dbReference type="PIRSR" id="PIRSR000112-1"/>
    </source>
</evidence>
<dbReference type="SUPFAM" id="SSF56796">
    <property type="entry name" value="Dehydroquinate synthase-like"/>
    <property type="match status" value="1"/>
</dbReference>
<dbReference type="InterPro" id="IPR001670">
    <property type="entry name" value="ADH_Fe/GldA"/>
</dbReference>
<protein>
    <submittedName>
        <fullName evidence="7">Oxidoreductase</fullName>
    </submittedName>
</protein>
<keyword evidence="5" id="KW-0520">NAD</keyword>
<evidence type="ECO:0000256" key="1">
    <source>
        <dbReference type="ARBA" id="ARBA00007358"/>
    </source>
</evidence>
<feature type="binding site" evidence="4">
    <location>
        <position position="265"/>
    </location>
    <ligand>
        <name>glycerol</name>
        <dbReference type="ChEBI" id="CHEBI:17754"/>
    </ligand>
</feature>
<feature type="binding site" evidence="4">
    <location>
        <position position="187"/>
    </location>
    <ligand>
        <name>glycerol</name>
        <dbReference type="ChEBI" id="CHEBI:17754"/>
    </ligand>
</feature>
<dbReference type="EMBL" id="NMQE01000802">
    <property type="protein sequence ID" value="PMB17544.1"/>
    <property type="molecule type" value="Genomic_DNA"/>
</dbReference>
<organism evidence="7 8">
    <name type="scientific">Fischerella thermalis CCMEE 5318</name>
    <dbReference type="NCBI Taxonomy" id="2019666"/>
    <lineage>
        <taxon>Bacteria</taxon>
        <taxon>Bacillati</taxon>
        <taxon>Cyanobacteriota</taxon>
        <taxon>Cyanophyceae</taxon>
        <taxon>Nostocales</taxon>
        <taxon>Hapalosiphonaceae</taxon>
        <taxon>Fischerella</taxon>
    </lineage>
</organism>
<dbReference type="Gene3D" id="1.20.1090.10">
    <property type="entry name" value="Dehydroquinate synthase-like - alpha domain"/>
    <property type="match status" value="1"/>
</dbReference>
<name>A0A2N6L6L9_9CYAN</name>
<reference evidence="7 8" key="1">
    <citation type="submission" date="2017-07" db="EMBL/GenBank/DDBJ databases">
        <title>Genomes of Fischerella (Mastigocladus) sp. strains.</title>
        <authorList>
            <person name="Miller S.R."/>
        </authorList>
    </citation>
    <scope>NUCLEOTIDE SEQUENCE [LARGE SCALE GENOMIC DNA]</scope>
    <source>
        <strain evidence="7 8">CCMEE 5318</strain>
    </source>
</reference>
<dbReference type="PROSITE" id="PS00913">
    <property type="entry name" value="ADH_IRON_1"/>
    <property type="match status" value="1"/>
</dbReference>
<keyword evidence="3" id="KW-0560">Oxidoreductase</keyword>
<feature type="binding site" evidence="5">
    <location>
        <position position="147"/>
    </location>
    <ligand>
        <name>NAD(+)</name>
        <dbReference type="ChEBI" id="CHEBI:57540"/>
    </ligand>
</feature>
<accession>A0A2N6L6L9</accession>
<dbReference type="Proteomes" id="UP000235081">
    <property type="component" value="Unassembled WGS sequence"/>
</dbReference>
<comment type="caution">
    <text evidence="7">The sequence shown here is derived from an EMBL/GenBank/DDBJ whole genome shotgun (WGS) entry which is preliminary data.</text>
</comment>
<gene>
    <name evidence="7" type="ORF">CEN46_23355</name>
</gene>
<dbReference type="PANTHER" id="PTHR43616:SF3">
    <property type="entry name" value="HYDROXYCARBOXYLATE DEHYDROGENASE A"/>
    <property type="match status" value="1"/>
</dbReference>
<evidence type="ECO:0000313" key="7">
    <source>
        <dbReference type="EMBL" id="PMB17544.1"/>
    </source>
</evidence>
<feature type="domain" description="Alcohol dehydrogenase iron-type/glycerol dehydrogenase GldA" evidence="6">
    <location>
        <begin position="24"/>
        <end position="169"/>
    </location>
</feature>
<dbReference type="CDD" id="cd08550">
    <property type="entry name" value="GlyDH-like"/>
    <property type="match status" value="1"/>
</dbReference>
<feature type="binding site" evidence="5">
    <location>
        <position position="141"/>
    </location>
    <ligand>
        <name>NAD(+)</name>
        <dbReference type="ChEBI" id="CHEBI:57540"/>
    </ligand>
</feature>
<dbReference type="Gene3D" id="3.40.50.1970">
    <property type="match status" value="1"/>
</dbReference>
<dbReference type="InterPro" id="IPR016205">
    <property type="entry name" value="Glycerol_DH"/>
</dbReference>
<dbReference type="PANTHER" id="PTHR43616">
    <property type="entry name" value="GLYCEROL DEHYDROGENASE"/>
    <property type="match status" value="1"/>
</dbReference>
<dbReference type="GO" id="GO:0046872">
    <property type="term" value="F:metal ion binding"/>
    <property type="evidence" value="ECO:0007669"/>
    <property type="project" value="UniProtKB-KW"/>
</dbReference>
<dbReference type="Pfam" id="PF00465">
    <property type="entry name" value="Fe-ADH"/>
    <property type="match status" value="1"/>
</dbReference>